<accession>A0A4S4C695</accession>
<gene>
    <name evidence="7" type="ORF">E6C55_06140</name>
</gene>
<feature type="chain" id="PRO_5039246475" evidence="5">
    <location>
        <begin position="32"/>
        <end position="348"/>
    </location>
</feature>
<protein>
    <submittedName>
        <fullName evidence="7">ABC transporter substrate-binding protein</fullName>
    </submittedName>
</protein>
<sequence length="348" mass="36689">MISQGGFTLASTTKTKALLLGQLLILSSVLAACGNDSNSESAVSPSASASGSAAAATSAAPAESAPASEEASAYPLTVTDELGHTITIPAKPERVFAPTMEDSLLALGVTPAIQWSNGVEPQNYLQDLLAGVPEISYGEGSPSFEAILEQEPDLIVLHNSYYADEGLYEQYSKIAPTYAFKSASEDLDGAIRTLGQLLGEEAKAEEAKQQYSARVEAAKTQLGSLSEGKRAAIIRFNAKGMFFMNSGYFSGYVLTHELGFGESNLVTEGAFEVSLEALPTLDADYIFLINDGHLGDAALKSLKISAVWNSLAAVKEGRVFETNADYWLSGGYIAQGKVVDDVVGFLTP</sequence>
<dbReference type="PROSITE" id="PS50983">
    <property type="entry name" value="FE_B12_PBP"/>
    <property type="match status" value="1"/>
</dbReference>
<comment type="caution">
    <text evidence="7">The sequence shown here is derived from an EMBL/GenBank/DDBJ whole genome shotgun (WGS) entry which is preliminary data.</text>
</comment>
<dbReference type="AlphaFoldDB" id="A0A4S4C695"/>
<evidence type="ECO:0000313" key="8">
    <source>
        <dbReference type="Proteomes" id="UP000310636"/>
    </source>
</evidence>
<dbReference type="InterPro" id="IPR002491">
    <property type="entry name" value="ABC_transptr_periplasmic_BD"/>
</dbReference>
<evidence type="ECO:0000256" key="2">
    <source>
        <dbReference type="ARBA" id="ARBA00008814"/>
    </source>
</evidence>
<evidence type="ECO:0000256" key="1">
    <source>
        <dbReference type="ARBA" id="ARBA00004196"/>
    </source>
</evidence>
<dbReference type="Gene3D" id="3.40.50.1980">
    <property type="entry name" value="Nitrogenase molybdenum iron protein domain"/>
    <property type="match status" value="2"/>
</dbReference>
<evidence type="ECO:0000256" key="5">
    <source>
        <dbReference type="SAM" id="SignalP"/>
    </source>
</evidence>
<dbReference type="GO" id="GO:1901678">
    <property type="term" value="P:iron coordination entity transport"/>
    <property type="evidence" value="ECO:0007669"/>
    <property type="project" value="UniProtKB-ARBA"/>
</dbReference>
<dbReference type="EMBL" id="SSOB01000006">
    <property type="protein sequence ID" value="THF82768.1"/>
    <property type="molecule type" value="Genomic_DNA"/>
</dbReference>
<dbReference type="GO" id="GO:0030288">
    <property type="term" value="C:outer membrane-bounded periplasmic space"/>
    <property type="evidence" value="ECO:0007669"/>
    <property type="project" value="TreeGrafter"/>
</dbReference>
<dbReference type="SUPFAM" id="SSF53807">
    <property type="entry name" value="Helical backbone' metal receptor"/>
    <property type="match status" value="1"/>
</dbReference>
<dbReference type="PANTHER" id="PTHR30532:SF1">
    <property type="entry name" value="IRON(3+)-HYDROXAMATE-BINDING PROTEIN FHUD"/>
    <property type="match status" value="1"/>
</dbReference>
<comment type="similarity">
    <text evidence="2">Belongs to the bacterial solute-binding protein 8 family.</text>
</comment>
<dbReference type="Proteomes" id="UP000310636">
    <property type="component" value="Unassembled WGS sequence"/>
</dbReference>
<evidence type="ECO:0000256" key="3">
    <source>
        <dbReference type="ARBA" id="ARBA00022448"/>
    </source>
</evidence>
<keyword evidence="4 5" id="KW-0732">Signal</keyword>
<proteinExistence type="inferred from homology"/>
<dbReference type="OrthoDB" id="2417096at2"/>
<evidence type="ECO:0000256" key="4">
    <source>
        <dbReference type="ARBA" id="ARBA00022729"/>
    </source>
</evidence>
<feature type="domain" description="Fe/B12 periplasmic-binding" evidence="6">
    <location>
        <begin position="92"/>
        <end position="348"/>
    </location>
</feature>
<evidence type="ECO:0000259" key="6">
    <source>
        <dbReference type="PROSITE" id="PS50983"/>
    </source>
</evidence>
<evidence type="ECO:0000313" key="7">
    <source>
        <dbReference type="EMBL" id="THF82768.1"/>
    </source>
</evidence>
<dbReference type="Pfam" id="PF01497">
    <property type="entry name" value="Peripla_BP_2"/>
    <property type="match status" value="1"/>
</dbReference>
<name>A0A4S4C695_9BACL</name>
<dbReference type="PANTHER" id="PTHR30532">
    <property type="entry name" value="IRON III DICITRATE-BINDING PERIPLASMIC PROTEIN"/>
    <property type="match status" value="1"/>
</dbReference>
<comment type="subcellular location">
    <subcellularLocation>
        <location evidence="1">Cell envelope</location>
    </subcellularLocation>
</comment>
<keyword evidence="8" id="KW-1185">Reference proteome</keyword>
<keyword evidence="3" id="KW-0813">Transport</keyword>
<feature type="signal peptide" evidence="5">
    <location>
        <begin position="1"/>
        <end position="31"/>
    </location>
</feature>
<dbReference type="InterPro" id="IPR051313">
    <property type="entry name" value="Bact_iron-sidero_bind"/>
</dbReference>
<organism evidence="7 8">
    <name type="scientific">Cohnella fermenti</name>
    <dbReference type="NCBI Taxonomy" id="2565925"/>
    <lineage>
        <taxon>Bacteria</taxon>
        <taxon>Bacillati</taxon>
        <taxon>Bacillota</taxon>
        <taxon>Bacilli</taxon>
        <taxon>Bacillales</taxon>
        <taxon>Paenibacillaceae</taxon>
        <taxon>Cohnella</taxon>
    </lineage>
</organism>
<reference evidence="7 8" key="1">
    <citation type="submission" date="2019-04" db="EMBL/GenBank/DDBJ databases">
        <title>Cohnella sp. nov. isolated from preserved vegetables.</title>
        <authorList>
            <person name="Lin S.-Y."/>
            <person name="Hung M.-H."/>
            <person name="Young C.-C."/>
        </authorList>
    </citation>
    <scope>NUCLEOTIDE SEQUENCE [LARGE SCALE GENOMIC DNA]</scope>
    <source>
        <strain evidence="7 8">CC-MHH1044</strain>
    </source>
</reference>